<feature type="transmembrane region" description="Helical" evidence="1">
    <location>
        <begin position="29"/>
        <end position="51"/>
    </location>
</feature>
<sequence length="460" mass="52167">MAVALIPIVNCMSKIKLPTSTPPFVYRTLPQIVCYVVYGVIFVVLTVLVCLNARKVYRNVGLNSAASSPRLQQQPWSHHLSSGLIPRRRFLGLAHFPRGDFPRGDFSRGDFSRGDFPRGDFPRGDFPRGDFPRGDFPRGDFPVADCPTDFPRNNAQDDLIGTAKGDIGRRRLSRRRLRQSLRFSRKPSRVTPSLMKPSLVRPTLNERLQTGAGYRAEGYRGEEAFREGGFLEGGFREGGFREGGFRERRTKPLVRGPYWWLLLGNIELFRYDLNSLLCGNSIFRVDVFWSMSIKYSAPLLLTLLLYHQAEDADGSISGNRFTRGYLGVMNPEIVPTNRFQLKMSVNIPIAVALCAALLTTTISIRNPGFCRRLGPPSSSIPAMSWWPRREFNLRGPRAWQTLKQLFFLEFTRHRSQDLDEHSSEEPDNFAAAEKCADIILGRIDDSDDQHIPETSDDLFS</sequence>
<dbReference type="RefSeq" id="XP_011134217.1">
    <property type="nucleotide sequence ID" value="XM_011135915.1"/>
</dbReference>
<dbReference type="GeneID" id="22910944"/>
<dbReference type="Proteomes" id="UP000019763">
    <property type="component" value="Unassembled WGS sequence"/>
</dbReference>
<dbReference type="EMBL" id="AFNH02000136">
    <property type="protein sequence ID" value="EZG81602.1"/>
    <property type="molecule type" value="Genomic_DNA"/>
</dbReference>
<accession>A0A023BC40</accession>
<evidence type="ECO:0000313" key="2">
    <source>
        <dbReference type="EMBL" id="EZG81602.1"/>
    </source>
</evidence>
<keyword evidence="1" id="KW-0472">Membrane</keyword>
<feature type="transmembrane region" description="Helical" evidence="1">
    <location>
        <begin position="345"/>
        <end position="364"/>
    </location>
</feature>
<keyword evidence="1" id="KW-1133">Transmembrane helix</keyword>
<keyword evidence="3" id="KW-1185">Reference proteome</keyword>
<evidence type="ECO:0000256" key="1">
    <source>
        <dbReference type="SAM" id="Phobius"/>
    </source>
</evidence>
<organism evidence="2 3">
    <name type="scientific">Gregarina niphandrodes</name>
    <name type="common">Septate eugregarine</name>
    <dbReference type="NCBI Taxonomy" id="110365"/>
    <lineage>
        <taxon>Eukaryota</taxon>
        <taxon>Sar</taxon>
        <taxon>Alveolata</taxon>
        <taxon>Apicomplexa</taxon>
        <taxon>Conoidasida</taxon>
        <taxon>Gregarinasina</taxon>
        <taxon>Eugregarinorida</taxon>
        <taxon>Gregarinidae</taxon>
        <taxon>Gregarina</taxon>
    </lineage>
</organism>
<dbReference type="OrthoDB" id="410267at2759"/>
<protein>
    <submittedName>
        <fullName evidence="2">Transmembrane protein</fullName>
    </submittedName>
</protein>
<reference evidence="2" key="1">
    <citation type="submission" date="2013-12" db="EMBL/GenBank/DDBJ databases">
        <authorList>
            <person name="Omoto C.K."/>
            <person name="Sibley D."/>
            <person name="Venepally P."/>
            <person name="Hadjithomas M."/>
            <person name="Karamycheva S."/>
            <person name="Brunk B."/>
            <person name="Roos D."/>
            <person name="Caler E."/>
            <person name="Lorenzi H."/>
        </authorList>
    </citation>
    <scope>NUCLEOTIDE SEQUENCE</scope>
</reference>
<proteinExistence type="predicted"/>
<gene>
    <name evidence="2" type="ORF">GNI_018710</name>
</gene>
<dbReference type="AlphaFoldDB" id="A0A023BC40"/>
<dbReference type="VEuPathDB" id="CryptoDB:GNI_018710"/>
<evidence type="ECO:0000313" key="3">
    <source>
        <dbReference type="Proteomes" id="UP000019763"/>
    </source>
</evidence>
<comment type="caution">
    <text evidence="2">The sequence shown here is derived from an EMBL/GenBank/DDBJ whole genome shotgun (WGS) entry which is preliminary data.</text>
</comment>
<keyword evidence="1 2" id="KW-0812">Transmembrane</keyword>
<name>A0A023BC40_GRENI</name>